<name>A0A2P6NSG5_9EUKA</name>
<organism evidence="2 3">
    <name type="scientific">Planoprotostelium fungivorum</name>
    <dbReference type="NCBI Taxonomy" id="1890364"/>
    <lineage>
        <taxon>Eukaryota</taxon>
        <taxon>Amoebozoa</taxon>
        <taxon>Evosea</taxon>
        <taxon>Variosea</taxon>
        <taxon>Cavosteliida</taxon>
        <taxon>Cavosteliaceae</taxon>
        <taxon>Planoprotostelium</taxon>
    </lineage>
</organism>
<sequence>MSDQSPTLDTEKPSMSPLWQQPSNYRRILSNEDRNHRVHCSTWSEYQHLRCEQKEHSNSCTDYQSQYAVLTITDCTASLTSSANTTNTTSSTIPNSST</sequence>
<dbReference type="EMBL" id="MDYQ01000025">
    <property type="protein sequence ID" value="PRP86901.1"/>
    <property type="molecule type" value="Genomic_DNA"/>
</dbReference>
<accession>A0A2P6NSG5</accession>
<gene>
    <name evidence="2" type="ORF">PROFUN_03649</name>
</gene>
<dbReference type="Proteomes" id="UP000241769">
    <property type="component" value="Unassembled WGS sequence"/>
</dbReference>
<reference evidence="2 3" key="1">
    <citation type="journal article" date="2018" name="Genome Biol. Evol.">
        <title>Multiple Roots of Fruiting Body Formation in Amoebozoa.</title>
        <authorList>
            <person name="Hillmann F."/>
            <person name="Forbes G."/>
            <person name="Novohradska S."/>
            <person name="Ferling I."/>
            <person name="Riege K."/>
            <person name="Groth M."/>
            <person name="Westermann M."/>
            <person name="Marz M."/>
            <person name="Spaller T."/>
            <person name="Winckler T."/>
            <person name="Schaap P."/>
            <person name="Glockner G."/>
        </authorList>
    </citation>
    <scope>NUCLEOTIDE SEQUENCE [LARGE SCALE GENOMIC DNA]</scope>
    <source>
        <strain evidence="2 3">Jena</strain>
    </source>
</reference>
<feature type="region of interest" description="Disordered" evidence="1">
    <location>
        <begin position="1"/>
        <end position="24"/>
    </location>
</feature>
<comment type="caution">
    <text evidence="2">The sequence shown here is derived from an EMBL/GenBank/DDBJ whole genome shotgun (WGS) entry which is preliminary data.</text>
</comment>
<dbReference type="InParanoid" id="A0A2P6NSG5"/>
<evidence type="ECO:0000256" key="1">
    <source>
        <dbReference type="SAM" id="MobiDB-lite"/>
    </source>
</evidence>
<protein>
    <submittedName>
        <fullName evidence="2">Uncharacterized protein</fullName>
    </submittedName>
</protein>
<dbReference type="AlphaFoldDB" id="A0A2P6NSG5"/>
<evidence type="ECO:0000313" key="2">
    <source>
        <dbReference type="EMBL" id="PRP86901.1"/>
    </source>
</evidence>
<evidence type="ECO:0000313" key="3">
    <source>
        <dbReference type="Proteomes" id="UP000241769"/>
    </source>
</evidence>
<keyword evidence="3" id="KW-1185">Reference proteome</keyword>
<proteinExistence type="predicted"/>